<dbReference type="AlphaFoldDB" id="A6JUY7"/>
<name>A6JUY7_RAT</name>
<organism evidence="1 2">
    <name type="scientific">Rattus norvegicus</name>
    <name type="common">Rat</name>
    <dbReference type="NCBI Taxonomy" id="10116"/>
    <lineage>
        <taxon>Eukaryota</taxon>
        <taxon>Metazoa</taxon>
        <taxon>Chordata</taxon>
        <taxon>Craniata</taxon>
        <taxon>Vertebrata</taxon>
        <taxon>Euteleostomi</taxon>
        <taxon>Mammalia</taxon>
        <taxon>Eutheria</taxon>
        <taxon>Euarchontoglires</taxon>
        <taxon>Glires</taxon>
        <taxon>Rodentia</taxon>
        <taxon>Myomorpha</taxon>
        <taxon>Muroidea</taxon>
        <taxon>Muridae</taxon>
        <taxon>Murinae</taxon>
        <taxon>Rattus</taxon>
    </lineage>
</organism>
<sequence length="47" mass="5803">MRTRWHSIASLCLCDFWKQSVFSQDIFTSLPRYIFYRCDRTCCKIYL</sequence>
<gene>
    <name evidence="1" type="ORF">rCG_42046</name>
</gene>
<proteinExistence type="predicted"/>
<evidence type="ECO:0000313" key="2">
    <source>
        <dbReference type="Proteomes" id="UP000234681"/>
    </source>
</evidence>
<evidence type="ECO:0000313" key="1">
    <source>
        <dbReference type="EMBL" id="EDL87642.1"/>
    </source>
</evidence>
<dbReference type="EMBL" id="CH474002">
    <property type="protein sequence ID" value="EDL87642.1"/>
    <property type="molecule type" value="Genomic_DNA"/>
</dbReference>
<reference evidence="1 2" key="1">
    <citation type="submission" date="2005-09" db="EMBL/GenBank/DDBJ databases">
        <authorList>
            <person name="Mural R.J."/>
            <person name="Li P.W."/>
            <person name="Adams M.D."/>
            <person name="Amanatides P.G."/>
            <person name="Baden-Tillson H."/>
            <person name="Barnstead M."/>
            <person name="Chin S.H."/>
            <person name="Dew I."/>
            <person name="Evans C.A."/>
            <person name="Ferriera S."/>
            <person name="Flanigan M."/>
            <person name="Fosler C."/>
            <person name="Glodek A."/>
            <person name="Gu Z."/>
            <person name="Holt R.A."/>
            <person name="Jennings D."/>
            <person name="Kraft C.L."/>
            <person name="Lu F."/>
            <person name="Nguyen T."/>
            <person name="Nusskern D.R."/>
            <person name="Pfannkoch C.M."/>
            <person name="Sitter C."/>
            <person name="Sutton G.G."/>
            <person name="Venter J.C."/>
            <person name="Wang Z."/>
            <person name="Woodage T."/>
            <person name="Zheng X.H."/>
            <person name="Zhong F."/>
        </authorList>
    </citation>
    <scope>NUCLEOTIDE SEQUENCE [LARGE SCALE GENOMIC DNA]</scope>
    <source>
        <strain>BN</strain>
        <strain evidence="2">Sprague-Dawley</strain>
    </source>
</reference>
<dbReference type="Proteomes" id="UP000234681">
    <property type="component" value="Chromosome 1"/>
</dbReference>
<protein>
    <submittedName>
        <fullName evidence="1">RCG42046, isoform CRA_b</fullName>
    </submittedName>
</protein>
<accession>A6JUY7</accession>